<dbReference type="STRING" id="101127.A0A1X2GWC3"/>
<protein>
    <submittedName>
        <fullName evidence="5">RNA-binding domain-containing protein</fullName>
    </submittedName>
</protein>
<keyword evidence="6" id="KW-1185">Reference proteome</keyword>
<dbReference type="InterPro" id="IPR012677">
    <property type="entry name" value="Nucleotide-bd_a/b_plait_sf"/>
</dbReference>
<feature type="region of interest" description="Disordered" evidence="3">
    <location>
        <begin position="1"/>
        <end position="117"/>
    </location>
</feature>
<gene>
    <name evidence="5" type="ORF">DM01DRAFT_1380119</name>
</gene>
<evidence type="ECO:0000313" key="6">
    <source>
        <dbReference type="Proteomes" id="UP000242146"/>
    </source>
</evidence>
<dbReference type="PANTHER" id="PTHR23236:SF11">
    <property type="entry name" value="EUKARYOTIC TRANSLATION INITIATION FACTOR 4H"/>
    <property type="match status" value="1"/>
</dbReference>
<evidence type="ECO:0000313" key="5">
    <source>
        <dbReference type="EMBL" id="ORX62332.1"/>
    </source>
</evidence>
<reference evidence="5 6" key="1">
    <citation type="submission" date="2016-07" db="EMBL/GenBank/DDBJ databases">
        <title>Pervasive Adenine N6-methylation of Active Genes in Fungi.</title>
        <authorList>
            <consortium name="DOE Joint Genome Institute"/>
            <person name="Mondo S.J."/>
            <person name="Dannebaum R.O."/>
            <person name="Kuo R.C."/>
            <person name="Labutti K."/>
            <person name="Haridas S."/>
            <person name="Kuo A."/>
            <person name="Salamov A."/>
            <person name="Ahrendt S.R."/>
            <person name="Lipzen A."/>
            <person name="Sullivan W."/>
            <person name="Andreopoulos W.B."/>
            <person name="Clum A."/>
            <person name="Lindquist E."/>
            <person name="Daum C."/>
            <person name="Ramamoorthy G.K."/>
            <person name="Gryganskyi A."/>
            <person name="Culley D."/>
            <person name="Magnuson J.K."/>
            <person name="James T.Y."/>
            <person name="O'Malley M.A."/>
            <person name="Stajich J.E."/>
            <person name="Spatafora J.W."/>
            <person name="Visel A."/>
            <person name="Grigoriev I.V."/>
        </authorList>
    </citation>
    <scope>NUCLEOTIDE SEQUENCE [LARGE SCALE GENOMIC DNA]</scope>
    <source>
        <strain evidence="5 6">NRRL 3301</strain>
    </source>
</reference>
<feature type="domain" description="RRM" evidence="4">
    <location>
        <begin position="119"/>
        <end position="194"/>
    </location>
</feature>
<comment type="caution">
    <text evidence="5">The sequence shown here is derived from an EMBL/GenBank/DDBJ whole genome shotgun (WGS) entry which is preliminary data.</text>
</comment>
<sequence length="339" mass="38569">MSGKKKPQKMSLTDFLADDSGTSSWADEMADLPSAPAGPRDDGFSSGGRFDRDMDDMPRGPARNNRYDNNDRFQHREERRESHDRGFRGHGDRGGDRGDRGARSFPARAPVPLPTEPPFTAYVGNLSFEATEDDVAQFLGNQGIVNIRILRDRVERSKGYGYVEFEDVEALKAAVDLSGEDLQSRPVRINVAEPQKERTDRPDRPERMDRTNVTSWRRDGPVELPDRPERSERRFDGAPRRGGFRDRQERPERGFMERRSDTSWSGGAFTKNNNRRDERPRMNLKPRSVDHDADSAPQRGNKPSPFGEARPVDTAKVMERVEEKMTHLNVDDASPETQK</sequence>
<dbReference type="PANTHER" id="PTHR23236">
    <property type="entry name" value="EUKARYOTIC TRANSLATION INITIATION FACTOR 4B/4H"/>
    <property type="match status" value="1"/>
</dbReference>
<proteinExistence type="predicted"/>
<evidence type="ECO:0000256" key="1">
    <source>
        <dbReference type="ARBA" id="ARBA00022884"/>
    </source>
</evidence>
<name>A0A1X2GWC3_9FUNG</name>
<feature type="compositionally biased region" description="Basic and acidic residues" evidence="3">
    <location>
        <begin position="39"/>
        <end position="58"/>
    </location>
</feature>
<dbReference type="SUPFAM" id="SSF54928">
    <property type="entry name" value="RNA-binding domain, RBD"/>
    <property type="match status" value="1"/>
</dbReference>
<dbReference type="AlphaFoldDB" id="A0A1X2GWC3"/>
<feature type="compositionally biased region" description="Basic and acidic residues" evidence="3">
    <location>
        <begin position="65"/>
        <end position="102"/>
    </location>
</feature>
<dbReference type="GO" id="GO:0003723">
    <property type="term" value="F:RNA binding"/>
    <property type="evidence" value="ECO:0007669"/>
    <property type="project" value="UniProtKB-UniRule"/>
</dbReference>
<dbReference type="SMART" id="SM00360">
    <property type="entry name" value="RRM"/>
    <property type="match status" value="1"/>
</dbReference>
<dbReference type="InterPro" id="IPR035979">
    <property type="entry name" value="RBD_domain_sf"/>
</dbReference>
<feature type="region of interest" description="Disordered" evidence="3">
    <location>
        <begin position="186"/>
        <end position="313"/>
    </location>
</feature>
<feature type="compositionally biased region" description="Basic and acidic residues" evidence="3">
    <location>
        <begin position="274"/>
        <end position="294"/>
    </location>
</feature>
<dbReference type="OrthoDB" id="48651at2759"/>
<dbReference type="Proteomes" id="UP000242146">
    <property type="component" value="Unassembled WGS sequence"/>
</dbReference>
<feature type="compositionally biased region" description="Basic and acidic residues" evidence="3">
    <location>
        <begin position="194"/>
        <end position="261"/>
    </location>
</feature>
<dbReference type="Gene3D" id="3.30.70.330">
    <property type="match status" value="1"/>
</dbReference>
<dbReference type="InterPro" id="IPR000504">
    <property type="entry name" value="RRM_dom"/>
</dbReference>
<dbReference type="EMBL" id="MCGT01000002">
    <property type="protein sequence ID" value="ORX62332.1"/>
    <property type="molecule type" value="Genomic_DNA"/>
</dbReference>
<keyword evidence="1 2" id="KW-0694">RNA-binding</keyword>
<evidence type="ECO:0000256" key="3">
    <source>
        <dbReference type="SAM" id="MobiDB-lite"/>
    </source>
</evidence>
<evidence type="ECO:0000256" key="2">
    <source>
        <dbReference type="PROSITE-ProRule" id="PRU00176"/>
    </source>
</evidence>
<dbReference type="GO" id="GO:0005730">
    <property type="term" value="C:nucleolus"/>
    <property type="evidence" value="ECO:0007669"/>
    <property type="project" value="TreeGrafter"/>
</dbReference>
<organism evidence="5 6">
    <name type="scientific">Hesseltinella vesiculosa</name>
    <dbReference type="NCBI Taxonomy" id="101127"/>
    <lineage>
        <taxon>Eukaryota</taxon>
        <taxon>Fungi</taxon>
        <taxon>Fungi incertae sedis</taxon>
        <taxon>Mucoromycota</taxon>
        <taxon>Mucoromycotina</taxon>
        <taxon>Mucoromycetes</taxon>
        <taxon>Mucorales</taxon>
        <taxon>Cunninghamellaceae</taxon>
        <taxon>Hesseltinella</taxon>
    </lineage>
</organism>
<dbReference type="Pfam" id="PF00076">
    <property type="entry name" value="RRM_1"/>
    <property type="match status" value="1"/>
</dbReference>
<dbReference type="PROSITE" id="PS50102">
    <property type="entry name" value="RRM"/>
    <property type="match status" value="1"/>
</dbReference>
<accession>A0A1X2GWC3</accession>
<evidence type="ECO:0000259" key="4">
    <source>
        <dbReference type="PROSITE" id="PS50102"/>
    </source>
</evidence>